<evidence type="ECO:0000313" key="8">
    <source>
        <dbReference type="Proteomes" id="UP001610444"/>
    </source>
</evidence>
<protein>
    <recommendedName>
        <fullName evidence="3">phosphoinositide 5-phosphatase</fullName>
        <ecNumber evidence="3">3.1.3.36</ecNumber>
    </recommendedName>
</protein>
<dbReference type="InterPro" id="IPR000300">
    <property type="entry name" value="IPPc"/>
</dbReference>
<dbReference type="Proteomes" id="UP001610444">
    <property type="component" value="Unassembled WGS sequence"/>
</dbReference>
<dbReference type="Gene3D" id="3.60.10.10">
    <property type="entry name" value="Endonuclease/exonuclease/phosphatase"/>
    <property type="match status" value="1"/>
</dbReference>
<dbReference type="EC" id="3.1.3.36" evidence="3"/>
<comment type="similarity">
    <text evidence="2">In the central section; belongs to the inositol 1,4,5-trisphosphate 5-phosphatase family.</text>
</comment>
<proteinExistence type="inferred from homology"/>
<evidence type="ECO:0000259" key="6">
    <source>
        <dbReference type="PROSITE" id="PS50275"/>
    </source>
</evidence>
<feature type="region of interest" description="Disordered" evidence="5">
    <location>
        <begin position="1018"/>
        <end position="1106"/>
    </location>
</feature>
<reference evidence="7 8" key="1">
    <citation type="submission" date="2024-07" db="EMBL/GenBank/DDBJ databases">
        <title>Section-level genome sequencing and comparative genomics of Aspergillus sections Usti and Cavernicolus.</title>
        <authorList>
            <consortium name="Lawrence Berkeley National Laboratory"/>
            <person name="Nybo J.L."/>
            <person name="Vesth T.C."/>
            <person name="Theobald S."/>
            <person name="Frisvad J.C."/>
            <person name="Larsen T.O."/>
            <person name="Kjaerboelling I."/>
            <person name="Rothschild-Mancinelli K."/>
            <person name="Lyhne E.K."/>
            <person name="Kogle M.E."/>
            <person name="Barry K."/>
            <person name="Clum A."/>
            <person name="Na H."/>
            <person name="Ledsgaard L."/>
            <person name="Lin J."/>
            <person name="Lipzen A."/>
            <person name="Kuo A."/>
            <person name="Riley R."/>
            <person name="Mondo S."/>
            <person name="LaButti K."/>
            <person name="Haridas S."/>
            <person name="Pangalinan J."/>
            <person name="Salamov A.A."/>
            <person name="Simmons B.A."/>
            <person name="Magnuson J.K."/>
            <person name="Chen J."/>
            <person name="Drula E."/>
            <person name="Henrissat B."/>
            <person name="Wiebenga A."/>
            <person name="Lubbers R.J."/>
            <person name="Gomes A.C."/>
            <person name="Macurrencykelacurrency M.R."/>
            <person name="Stajich J."/>
            <person name="Grigoriev I.V."/>
            <person name="Mortensen U.H."/>
            <person name="De vries R.P."/>
            <person name="Baker S.E."/>
            <person name="Andersen M.R."/>
        </authorList>
    </citation>
    <scope>NUCLEOTIDE SEQUENCE [LARGE SCALE GENOMIC DNA]</scope>
    <source>
        <strain evidence="7 8">CBS 756.74</strain>
    </source>
</reference>
<evidence type="ECO:0000313" key="7">
    <source>
        <dbReference type="EMBL" id="KAL2855022.1"/>
    </source>
</evidence>
<dbReference type="InterPro" id="IPR036691">
    <property type="entry name" value="Endo/exonu/phosph_ase_sf"/>
</dbReference>
<name>A0ABR4KRW6_9EURO</name>
<comment type="caution">
    <text evidence="7">The sequence shown here is derived from an EMBL/GenBank/DDBJ whole genome shotgun (WGS) entry which is preliminary data.</text>
</comment>
<keyword evidence="4" id="KW-0378">Hydrolase</keyword>
<dbReference type="GeneID" id="98152661"/>
<dbReference type="Pfam" id="PF22669">
    <property type="entry name" value="Exo_endo_phos2"/>
    <property type="match status" value="1"/>
</dbReference>
<gene>
    <name evidence="7" type="ORF">BJX68DRAFT_19722</name>
</gene>
<dbReference type="InterPro" id="IPR002013">
    <property type="entry name" value="SAC_dom"/>
</dbReference>
<organism evidence="7 8">
    <name type="scientific">Aspergillus pseudodeflectus</name>
    <dbReference type="NCBI Taxonomy" id="176178"/>
    <lineage>
        <taxon>Eukaryota</taxon>
        <taxon>Fungi</taxon>
        <taxon>Dikarya</taxon>
        <taxon>Ascomycota</taxon>
        <taxon>Pezizomycotina</taxon>
        <taxon>Eurotiomycetes</taxon>
        <taxon>Eurotiomycetidae</taxon>
        <taxon>Eurotiales</taxon>
        <taxon>Aspergillaceae</taxon>
        <taxon>Aspergillus</taxon>
        <taxon>Aspergillus subgen. Nidulantes</taxon>
    </lineage>
</organism>
<sequence>MPSIRVLSRDHPVRSLILATSEDAMIFRHTLGESRTGALPASNDTQRCLVEFAGLSSIDLTGYRALGFGYGTLGLVTLDHDVFLCVVTRSVQAASVRPGETVLRIEDVEFYCLNRSEYESSLYYDGDASEDSGLEGRPGLTDHPFLALKKLLNDGSFYYSLDFNLTDRLQDRSDKSTAFDITSLDRDVLWNAYMIEPLLVFRSHLSPHDKQLLDSSQILTCVIRGFCGTLTIPASVSIISSVRTNMPSMLTLISRLSSRRAGTRFNARGIDDDGNVANYVETETILWVPPGIAFSYVQVRGSVPIFWEQATGFLPGQQKIDVTRSIEATQHAFDKHIESLELEYGAVHVVNLLSELRPGEVEISTRFRQHIQRNLLNQKADSDHALLRATEFDFHAEARGPLGYGAGGEIKHELLHSLNGFAYFLSESAPSRRGTSVILQQEGVFRTNCLDCLDRTNLVQTIISSMALESFLLQQNNGAPGSDIHLRHSTLWADNGDALSKIYAGTGALRSSYTRHGKMSLAGALADARKTAARLYINNFSDKARQRTIDLLLGRLPDQAPVHLYDPINDLVSSELMQRASEYTSKKTTNIWTGTFNVNGRIQGSDVDLDPWLFPEASEQHAEPTIFAVGFQEIVALSPQQIMSTDPTTRKSWEMAVLDCLNKRSASRAVPKYVLLRSGQLVGAALMIYVREDALKDIKNVEGSVKKTGLSGIAGNKGGCAIRFEYSNTRICFVTAHLAAGFANYDERNNDYETIYRGLRFQRNRSIEDHDAIIWMGDFNYRIGLPNQTVRDLVQQVKYQKLYANDQLNLQMLAGRAFQFYNEGVVVFPPTYKYDVGKDTYDTSEKARIPAWCDRILWKGPDLRQLNYNVANLRLSDHRPVWASFKCTISVVDEIQKETLRQDLYAQQRGAAHVLEASTQPVRINNGSGDLISIEPIATGLPPPSSDQRKWWLDNGAPVKSSIRPPTKDYTLDVHRTSNPFSARESPSWVSIAAIQKETATVISGKPSLKSLVLHASQTEQVGGHKPAPPVPPKPSSLGLNKGPSARRTYPNTPDISSYRGSPGSLSTSPRVSSVLGEHSSSPKRRNSDRRGFALPFNDDEVKQPMRPVAQGLLDDSFGEEISWKPLVPQ</sequence>
<dbReference type="Pfam" id="PF02383">
    <property type="entry name" value="Syja_N"/>
    <property type="match status" value="1"/>
</dbReference>
<evidence type="ECO:0000256" key="2">
    <source>
        <dbReference type="ARBA" id="ARBA00009678"/>
    </source>
</evidence>
<comment type="similarity">
    <text evidence="1">Belongs to the synaptojanin family.</text>
</comment>
<dbReference type="InterPro" id="IPR046985">
    <property type="entry name" value="IP5"/>
</dbReference>
<feature type="compositionally biased region" description="Polar residues" evidence="5">
    <location>
        <begin position="1050"/>
        <end position="1072"/>
    </location>
</feature>
<evidence type="ECO:0000256" key="1">
    <source>
        <dbReference type="ARBA" id="ARBA00008943"/>
    </source>
</evidence>
<accession>A0ABR4KRW6</accession>
<keyword evidence="8" id="KW-1185">Reference proteome</keyword>
<feature type="domain" description="SAC" evidence="6">
    <location>
        <begin position="148"/>
        <end position="505"/>
    </location>
</feature>
<evidence type="ECO:0000256" key="4">
    <source>
        <dbReference type="ARBA" id="ARBA00022801"/>
    </source>
</evidence>
<dbReference type="EMBL" id="JBFXLR010000010">
    <property type="protein sequence ID" value="KAL2855022.1"/>
    <property type="molecule type" value="Genomic_DNA"/>
</dbReference>
<dbReference type="PANTHER" id="PTHR11200:SF257">
    <property type="entry name" value="PHOSPHOINOSITIDE 5-PHOSPHATASE"/>
    <property type="match status" value="1"/>
</dbReference>
<evidence type="ECO:0000256" key="3">
    <source>
        <dbReference type="ARBA" id="ARBA00013044"/>
    </source>
</evidence>
<dbReference type="PROSITE" id="PS50275">
    <property type="entry name" value="SAC"/>
    <property type="match status" value="1"/>
</dbReference>
<evidence type="ECO:0000256" key="5">
    <source>
        <dbReference type="SAM" id="MobiDB-lite"/>
    </source>
</evidence>
<dbReference type="PANTHER" id="PTHR11200">
    <property type="entry name" value="INOSITOL 5-PHOSPHATASE"/>
    <property type="match status" value="1"/>
</dbReference>
<dbReference type="SUPFAM" id="SSF56219">
    <property type="entry name" value="DNase I-like"/>
    <property type="match status" value="1"/>
</dbReference>
<dbReference type="RefSeq" id="XP_070901678.1">
    <property type="nucleotide sequence ID" value="XM_071037497.1"/>
</dbReference>
<dbReference type="SMART" id="SM00128">
    <property type="entry name" value="IPPc"/>
    <property type="match status" value="1"/>
</dbReference>